<keyword evidence="2" id="KW-0378">Hydrolase</keyword>
<dbReference type="RefSeq" id="WP_208929630.1">
    <property type="nucleotide sequence ID" value="NZ_CP013655.1"/>
</dbReference>
<name>A0A0U2VFD8_9ENTE</name>
<dbReference type="STRING" id="118060.ATZ35_04155"/>
<proteinExistence type="inferred from homology"/>
<dbReference type="KEGG" id="erx:ATZ35_04155"/>
<sequence>MHPNKALIVIDLQNGLETVGTGLFRLTDVLSGVNQRIADYRTNHLPIVFIQHEDAELVAGSQDWQLFTQLDAQTEDFYVRKTHANSFYQTNLKELLDSLSVSELEFCGAQTEYCVDTTIRMAHGLGYTCFMKRGLSTTLNNDLLGAQTIIQHHEHLWDKRFLTFI</sequence>
<evidence type="ECO:0000259" key="3">
    <source>
        <dbReference type="Pfam" id="PF00857"/>
    </source>
</evidence>
<dbReference type="InterPro" id="IPR050272">
    <property type="entry name" value="Isochorismatase-like_hydrls"/>
</dbReference>
<dbReference type="PANTHER" id="PTHR43540">
    <property type="entry name" value="PEROXYUREIDOACRYLATE/UREIDOACRYLATE AMIDOHYDROLASE-RELATED"/>
    <property type="match status" value="1"/>
</dbReference>
<dbReference type="InterPro" id="IPR000868">
    <property type="entry name" value="Isochorismatase-like_dom"/>
</dbReference>
<evidence type="ECO:0000313" key="4">
    <source>
        <dbReference type="EMBL" id="ALS36380.1"/>
    </source>
</evidence>
<protein>
    <submittedName>
        <fullName evidence="4">Amidase</fullName>
    </submittedName>
</protein>
<keyword evidence="5" id="KW-1185">Reference proteome</keyword>
<comment type="similarity">
    <text evidence="1">Belongs to the isochorismatase family.</text>
</comment>
<dbReference type="GO" id="GO:0016787">
    <property type="term" value="F:hydrolase activity"/>
    <property type="evidence" value="ECO:0007669"/>
    <property type="project" value="UniProtKB-KW"/>
</dbReference>
<dbReference type="InterPro" id="IPR036380">
    <property type="entry name" value="Isochorismatase-like_sf"/>
</dbReference>
<evidence type="ECO:0000256" key="1">
    <source>
        <dbReference type="ARBA" id="ARBA00006336"/>
    </source>
</evidence>
<dbReference type="SUPFAM" id="SSF52499">
    <property type="entry name" value="Isochorismatase-like hydrolases"/>
    <property type="match status" value="1"/>
</dbReference>
<dbReference type="EMBL" id="CP013655">
    <property type="protein sequence ID" value="ALS36380.1"/>
    <property type="molecule type" value="Genomic_DNA"/>
</dbReference>
<organism evidence="4 5">
    <name type="scientific">Enterococcus rotai</name>
    <dbReference type="NCBI Taxonomy" id="118060"/>
    <lineage>
        <taxon>Bacteria</taxon>
        <taxon>Bacillati</taxon>
        <taxon>Bacillota</taxon>
        <taxon>Bacilli</taxon>
        <taxon>Lactobacillales</taxon>
        <taxon>Enterococcaceae</taxon>
        <taxon>Enterococcus</taxon>
    </lineage>
</organism>
<dbReference type="Gene3D" id="3.40.50.850">
    <property type="entry name" value="Isochorismatase-like"/>
    <property type="match status" value="1"/>
</dbReference>
<dbReference type="CDD" id="cd01014">
    <property type="entry name" value="nicotinamidase_related"/>
    <property type="match status" value="1"/>
</dbReference>
<dbReference type="AlphaFoldDB" id="A0A0U2VFD8"/>
<accession>A0A0U2VFD8</accession>
<gene>
    <name evidence="4" type="ORF">ATZ35_04155</name>
</gene>
<evidence type="ECO:0000256" key="2">
    <source>
        <dbReference type="ARBA" id="ARBA00022801"/>
    </source>
</evidence>
<feature type="domain" description="Isochorismatase-like" evidence="3">
    <location>
        <begin position="6"/>
        <end position="132"/>
    </location>
</feature>
<dbReference type="PANTHER" id="PTHR43540:SF14">
    <property type="entry name" value="ISOCHORISMATASE"/>
    <property type="match status" value="1"/>
</dbReference>
<reference evidence="5" key="1">
    <citation type="submission" date="2015-12" db="EMBL/GenBank/DDBJ databases">
        <authorList>
            <person name="Lauer A."/>
            <person name="Humrighouse B."/>
            <person name="Loparev V."/>
            <person name="Shewmaker P.L."/>
            <person name="Whitney A.M."/>
            <person name="McLaughlin R.W."/>
        </authorList>
    </citation>
    <scope>NUCLEOTIDE SEQUENCE [LARGE SCALE GENOMIC DNA]</scope>
    <source>
        <strain evidence="5">LMG 26678</strain>
    </source>
</reference>
<evidence type="ECO:0000313" key="5">
    <source>
        <dbReference type="Proteomes" id="UP000067523"/>
    </source>
</evidence>
<dbReference type="Pfam" id="PF00857">
    <property type="entry name" value="Isochorismatase"/>
    <property type="match status" value="1"/>
</dbReference>
<dbReference type="Proteomes" id="UP000067523">
    <property type="component" value="Chromosome"/>
</dbReference>